<name>A0A699X5U3_TANCI</name>
<comment type="caution">
    <text evidence="1">The sequence shown here is derived from an EMBL/GenBank/DDBJ whole genome shotgun (WGS) entry which is preliminary data.</text>
</comment>
<feature type="non-terminal residue" evidence="1">
    <location>
        <position position="83"/>
    </location>
</feature>
<dbReference type="AlphaFoldDB" id="A0A699X5U3"/>
<sequence>ADRGAVEQRRLCDCPQLRRQAVREDGRALFPDQGPAAQAGHRGLQQQLRPVWPDQRAGDGHHRIDGAGPGGVLDRRSLCLADG</sequence>
<organism evidence="1">
    <name type="scientific">Tanacetum cinerariifolium</name>
    <name type="common">Dalmatian daisy</name>
    <name type="synonym">Chrysanthemum cinerariifolium</name>
    <dbReference type="NCBI Taxonomy" id="118510"/>
    <lineage>
        <taxon>Eukaryota</taxon>
        <taxon>Viridiplantae</taxon>
        <taxon>Streptophyta</taxon>
        <taxon>Embryophyta</taxon>
        <taxon>Tracheophyta</taxon>
        <taxon>Spermatophyta</taxon>
        <taxon>Magnoliopsida</taxon>
        <taxon>eudicotyledons</taxon>
        <taxon>Gunneridae</taxon>
        <taxon>Pentapetalae</taxon>
        <taxon>asterids</taxon>
        <taxon>campanulids</taxon>
        <taxon>Asterales</taxon>
        <taxon>Asteraceae</taxon>
        <taxon>Asteroideae</taxon>
        <taxon>Anthemideae</taxon>
        <taxon>Anthemidinae</taxon>
        <taxon>Tanacetum</taxon>
    </lineage>
</organism>
<proteinExistence type="predicted"/>
<gene>
    <name evidence="1" type="ORF">Tci_923993</name>
</gene>
<reference evidence="1" key="1">
    <citation type="journal article" date="2019" name="Sci. Rep.">
        <title>Draft genome of Tanacetum cinerariifolium, the natural source of mosquito coil.</title>
        <authorList>
            <person name="Yamashiro T."/>
            <person name="Shiraishi A."/>
            <person name="Satake H."/>
            <person name="Nakayama K."/>
        </authorList>
    </citation>
    <scope>NUCLEOTIDE SEQUENCE</scope>
</reference>
<accession>A0A699X5U3</accession>
<dbReference type="EMBL" id="BKCJ011777104">
    <property type="protein sequence ID" value="GFD52024.1"/>
    <property type="molecule type" value="Genomic_DNA"/>
</dbReference>
<evidence type="ECO:0000313" key="1">
    <source>
        <dbReference type="EMBL" id="GFD52024.1"/>
    </source>
</evidence>
<feature type="non-terminal residue" evidence="1">
    <location>
        <position position="1"/>
    </location>
</feature>
<protein>
    <submittedName>
        <fullName evidence="1">Uncharacterized protein</fullName>
    </submittedName>
</protein>